<name>A0A4R1QT70_9BACL</name>
<dbReference type="Pfam" id="PF08000">
    <property type="entry name" value="bPH_1"/>
    <property type="match status" value="1"/>
</dbReference>
<organism evidence="2 3">
    <name type="scientific">Thermolongibacillus altinsuensis</name>
    <dbReference type="NCBI Taxonomy" id="575256"/>
    <lineage>
        <taxon>Bacteria</taxon>
        <taxon>Bacillati</taxon>
        <taxon>Bacillota</taxon>
        <taxon>Bacilli</taxon>
        <taxon>Bacillales</taxon>
        <taxon>Anoxybacillaceae</taxon>
        <taxon>Thermolongibacillus</taxon>
    </lineage>
</organism>
<comment type="caution">
    <text evidence="2">The sequence shown here is derived from an EMBL/GenBank/DDBJ whole genome shotgun (WGS) entry which is preliminary data.</text>
</comment>
<dbReference type="EMBL" id="SLUL01000001">
    <property type="protein sequence ID" value="TCL53300.1"/>
    <property type="molecule type" value="Genomic_DNA"/>
</dbReference>
<protein>
    <submittedName>
        <fullName evidence="2">PH (Pleckstrin Homology) domain-containing protein</fullName>
    </submittedName>
</protein>
<dbReference type="CDD" id="cd13225">
    <property type="entry name" value="PH-like_bacteria"/>
    <property type="match status" value="1"/>
</dbReference>
<sequence length="125" mass="14256">MGFLDGLMGNASEVNVAELQREFSNILAEGEQIEKAYKLIRDLFLFTNKRLILVDKQGLTGKKVEYHSIPYRSITHFSIETAGNFDLDAELKIWISGSATPIQKQFNKSLNIYELQRVLATYVLK</sequence>
<accession>A0A4R1QT70</accession>
<dbReference type="RefSeq" id="WP_132947187.1">
    <property type="nucleotide sequence ID" value="NZ_BSVG01000002.1"/>
</dbReference>
<dbReference type="Proteomes" id="UP000295658">
    <property type="component" value="Unassembled WGS sequence"/>
</dbReference>
<dbReference type="AlphaFoldDB" id="A0A4R1QT70"/>
<gene>
    <name evidence="2" type="ORF">EDD69_101309</name>
</gene>
<reference evidence="2 3" key="1">
    <citation type="submission" date="2019-03" db="EMBL/GenBank/DDBJ databases">
        <title>Genomic Encyclopedia of Type Strains, Phase IV (KMG-IV): sequencing the most valuable type-strain genomes for metagenomic binning, comparative biology and taxonomic classification.</title>
        <authorList>
            <person name="Goeker M."/>
        </authorList>
    </citation>
    <scope>NUCLEOTIDE SEQUENCE [LARGE SCALE GENOMIC DNA]</scope>
    <source>
        <strain evidence="2 3">DSM 24979</strain>
    </source>
</reference>
<evidence type="ECO:0000259" key="1">
    <source>
        <dbReference type="Pfam" id="PF08000"/>
    </source>
</evidence>
<dbReference type="SUPFAM" id="SSF50729">
    <property type="entry name" value="PH domain-like"/>
    <property type="match status" value="1"/>
</dbReference>
<dbReference type="PANTHER" id="PTHR35796">
    <property type="entry name" value="HYPOTHETICAL CYTOSOLIC PROTEIN"/>
    <property type="match status" value="1"/>
</dbReference>
<proteinExistence type="predicted"/>
<dbReference type="Gene3D" id="2.30.29.50">
    <property type="entry name" value="Bacterial Pleckstrin homology domain"/>
    <property type="match status" value="1"/>
</dbReference>
<dbReference type="InterPro" id="IPR012544">
    <property type="entry name" value="PHb"/>
</dbReference>
<evidence type="ECO:0000313" key="3">
    <source>
        <dbReference type="Proteomes" id="UP000295658"/>
    </source>
</evidence>
<dbReference type="PANTHER" id="PTHR35796:SF3">
    <property type="entry name" value="BHLH DOMAIN-CONTAINING PROTEIN"/>
    <property type="match status" value="1"/>
</dbReference>
<dbReference type="InterPro" id="IPR037063">
    <property type="entry name" value="PHb_sf"/>
</dbReference>
<feature type="domain" description="Bacterial Pleckstrin homology" evidence="1">
    <location>
        <begin position="2"/>
        <end position="123"/>
    </location>
</feature>
<dbReference type="OrthoDB" id="9803613at2"/>
<evidence type="ECO:0000313" key="2">
    <source>
        <dbReference type="EMBL" id="TCL53300.1"/>
    </source>
</evidence>
<keyword evidence="3" id="KW-1185">Reference proteome</keyword>